<evidence type="ECO:0000256" key="2">
    <source>
        <dbReference type="ARBA" id="ARBA00023125"/>
    </source>
</evidence>
<dbReference type="GO" id="GO:0003680">
    <property type="term" value="F:minor groove of adenine-thymine-rich DNA binding"/>
    <property type="evidence" value="ECO:0007669"/>
    <property type="project" value="UniProtKB-UniRule"/>
</dbReference>
<dbReference type="SUPFAM" id="SSF117856">
    <property type="entry name" value="AF0104/ALDC/Ptd012-like"/>
    <property type="match status" value="1"/>
</dbReference>
<dbReference type="AlphaFoldDB" id="A0A438JH90"/>
<dbReference type="PANTHER" id="PTHR31500">
    <property type="entry name" value="AT-HOOK MOTIF NUCLEAR-LOCALIZED PROTEIN 9"/>
    <property type="match status" value="1"/>
</dbReference>
<proteinExistence type="predicted"/>
<evidence type="ECO:0000313" key="10">
    <source>
        <dbReference type="Proteomes" id="UP000288805"/>
    </source>
</evidence>
<keyword evidence="4 5" id="KW-0539">Nucleus</keyword>
<feature type="compositionally biased region" description="Basic and acidic residues" evidence="6">
    <location>
        <begin position="122"/>
        <end position="135"/>
    </location>
</feature>
<feature type="region of interest" description="Disordered" evidence="6">
    <location>
        <begin position="121"/>
        <end position="142"/>
    </location>
</feature>
<dbReference type="InterPro" id="IPR039605">
    <property type="entry name" value="AHL"/>
</dbReference>
<dbReference type="EMBL" id="QGNW01000042">
    <property type="protein sequence ID" value="RVX08323.1"/>
    <property type="molecule type" value="Genomic_DNA"/>
</dbReference>
<dbReference type="EMBL" id="QGNW01001013">
    <property type="protein sequence ID" value="RVW57844.1"/>
    <property type="molecule type" value="Genomic_DNA"/>
</dbReference>
<comment type="caution">
    <text evidence="9">The sequence shown here is derived from an EMBL/GenBank/DDBJ whole genome shotgun (WGS) entry which is preliminary data.</text>
</comment>
<dbReference type="Gene3D" id="3.30.1330.80">
    <property type="entry name" value="Hypothetical protein, similar to alpha- acetolactate decarboxylase, domain 2"/>
    <property type="match status" value="1"/>
</dbReference>
<feature type="domain" description="PPC" evidence="7">
    <location>
        <begin position="211"/>
        <end position="295"/>
    </location>
</feature>
<dbReference type="InterPro" id="IPR005175">
    <property type="entry name" value="PPC_dom"/>
</dbReference>
<dbReference type="GO" id="GO:0005634">
    <property type="term" value="C:nucleus"/>
    <property type="evidence" value="ECO:0007669"/>
    <property type="project" value="UniProtKB-SubCell"/>
</dbReference>
<evidence type="ECO:0000256" key="1">
    <source>
        <dbReference type="ARBA" id="ARBA00023015"/>
    </source>
</evidence>
<evidence type="ECO:0000313" key="8">
    <source>
        <dbReference type="EMBL" id="RVW57844.1"/>
    </source>
</evidence>
<evidence type="ECO:0000256" key="4">
    <source>
        <dbReference type="ARBA" id="ARBA00023242"/>
    </source>
</evidence>
<dbReference type="Proteomes" id="UP000288805">
    <property type="component" value="Unassembled WGS sequence"/>
</dbReference>
<protein>
    <recommendedName>
        <fullName evidence="5">AT-hook motif nuclear-localized protein</fullName>
    </recommendedName>
</protein>
<reference evidence="9 10" key="1">
    <citation type="journal article" date="2018" name="PLoS Genet.">
        <title>Population sequencing reveals clonal diversity and ancestral inbreeding in the grapevine cultivar Chardonnay.</title>
        <authorList>
            <person name="Roach M.J."/>
            <person name="Johnson D.L."/>
            <person name="Bohlmann J."/>
            <person name="van Vuuren H.J."/>
            <person name="Jones S.J."/>
            <person name="Pretorius I.S."/>
            <person name="Schmidt S.A."/>
            <person name="Borneman A.R."/>
        </authorList>
    </citation>
    <scope>NUCLEOTIDE SEQUENCE [LARGE SCALE GENOMIC DNA]</scope>
    <source>
        <strain evidence="10">cv. Chardonnay</strain>
        <strain evidence="9">I10V1</strain>
        <tissue evidence="9">Leaf</tissue>
    </source>
</reference>
<dbReference type="PROSITE" id="PS51742">
    <property type="entry name" value="PPC"/>
    <property type="match status" value="1"/>
</dbReference>
<dbReference type="PANTHER" id="PTHR31500:SF18">
    <property type="entry name" value="AT-HOOK MOTIF NUCLEAR-LOCALIZED PROTEIN 3"/>
    <property type="match status" value="1"/>
</dbReference>
<keyword evidence="3 5" id="KW-0804">Transcription</keyword>
<evidence type="ECO:0000313" key="9">
    <source>
        <dbReference type="EMBL" id="RVX08323.1"/>
    </source>
</evidence>
<sequence>MEGTEGINSGVTVKGEEAPDTYRVAARSENPSEFGGSTMTAVSPVAAPAPTPATAPAPAPGSAPTPAPVSVAMPSSEMKKKRGRPRKYGPGGSLTMALSPMPISSSIPLTGEFSAWKRGRGRPVDSFKKQHKSESESAVVSDQEEFEEHMSGICINTLGERVAYSVGANFTPHVITVNAGELSWVWGTLFWREIGLLLLHRCSVVGEDLEKQSMDKYCITYSSFACFKDVTMKIISFSQQGSRAICILSANGAISNVTLRQPNSSGGTLTYEVLLLSFSSIDFLIQMSGILCLKD</sequence>
<comment type="subcellular location">
    <subcellularLocation>
        <location evidence="5">Nucleus</location>
    </subcellularLocation>
</comment>
<gene>
    <name evidence="9" type="primary">AHL3_0</name>
    <name evidence="8" type="synonym">AHL3_1</name>
    <name evidence="9" type="ORF">CK203_017619</name>
    <name evidence="8" type="ORF">CK203_114811</name>
</gene>
<organism evidence="9 10">
    <name type="scientific">Vitis vinifera</name>
    <name type="common">Grape</name>
    <dbReference type="NCBI Taxonomy" id="29760"/>
    <lineage>
        <taxon>Eukaryota</taxon>
        <taxon>Viridiplantae</taxon>
        <taxon>Streptophyta</taxon>
        <taxon>Embryophyta</taxon>
        <taxon>Tracheophyta</taxon>
        <taxon>Spermatophyta</taxon>
        <taxon>Magnoliopsida</taxon>
        <taxon>eudicotyledons</taxon>
        <taxon>Gunneridae</taxon>
        <taxon>Pentapetalae</taxon>
        <taxon>rosids</taxon>
        <taxon>Vitales</taxon>
        <taxon>Vitaceae</taxon>
        <taxon>Viteae</taxon>
        <taxon>Vitis</taxon>
    </lineage>
</organism>
<feature type="compositionally biased region" description="Pro residues" evidence="6">
    <location>
        <begin position="47"/>
        <end position="67"/>
    </location>
</feature>
<dbReference type="CDD" id="cd11378">
    <property type="entry name" value="DUF296"/>
    <property type="match status" value="1"/>
</dbReference>
<keyword evidence="2 5" id="KW-0238">DNA-binding</keyword>
<comment type="domain">
    <text evidence="5">The PPC domain mediates interactions between AHL proteins.</text>
</comment>
<keyword evidence="1 5" id="KW-0805">Transcription regulation</keyword>
<evidence type="ECO:0000256" key="5">
    <source>
        <dbReference type="RuleBase" id="RU367031"/>
    </source>
</evidence>
<evidence type="ECO:0000256" key="6">
    <source>
        <dbReference type="SAM" id="MobiDB-lite"/>
    </source>
</evidence>
<feature type="compositionally biased region" description="Polar residues" evidence="6">
    <location>
        <begin position="1"/>
        <end position="11"/>
    </location>
</feature>
<evidence type="ECO:0000256" key="3">
    <source>
        <dbReference type="ARBA" id="ARBA00023163"/>
    </source>
</evidence>
<feature type="region of interest" description="Disordered" evidence="6">
    <location>
        <begin position="1"/>
        <end position="94"/>
    </location>
</feature>
<accession>A0A438JH90</accession>
<comment type="function">
    <text evidence="5">Transcription factor that specifically binds AT-rich DNA sequences related to the nuclear matrix attachment regions (MARs).</text>
</comment>
<evidence type="ECO:0000259" key="7">
    <source>
        <dbReference type="PROSITE" id="PS51742"/>
    </source>
</evidence>
<name>A0A438JH90_VITVI</name>